<sequence>MKSTESKIAEVHAASAEDVDKAVQAAKAALVHDSWKQLPGTDRGILMAKLADLIEENKELLATIDAWDNGKHKTPMYILNVREINTLSQESPTLLH</sequence>
<dbReference type="Proteomes" id="UP001521785">
    <property type="component" value="Unassembled WGS sequence"/>
</dbReference>
<organism evidence="2 3">
    <name type="scientific">Paraconiothyrium brasiliense</name>
    <dbReference type="NCBI Taxonomy" id="300254"/>
    <lineage>
        <taxon>Eukaryota</taxon>
        <taxon>Fungi</taxon>
        <taxon>Dikarya</taxon>
        <taxon>Ascomycota</taxon>
        <taxon>Pezizomycotina</taxon>
        <taxon>Dothideomycetes</taxon>
        <taxon>Pleosporomycetidae</taxon>
        <taxon>Pleosporales</taxon>
        <taxon>Massarineae</taxon>
        <taxon>Didymosphaeriaceae</taxon>
        <taxon>Paraconiothyrium</taxon>
    </lineage>
</organism>
<dbReference type="InterPro" id="IPR016162">
    <property type="entry name" value="Ald_DH_N"/>
</dbReference>
<evidence type="ECO:0000313" key="3">
    <source>
        <dbReference type="Proteomes" id="UP001521785"/>
    </source>
</evidence>
<comment type="caution">
    <text evidence="2">The sequence shown here is derived from an EMBL/GenBank/DDBJ whole genome shotgun (WGS) entry which is preliminary data.</text>
</comment>
<name>A0ABR3RSE9_9PLEO</name>
<protein>
    <submittedName>
        <fullName evidence="2">Mitochondrial aldehyde dehydrogenase</fullName>
    </submittedName>
</protein>
<dbReference type="InterPro" id="IPR016161">
    <property type="entry name" value="Ald_DH/histidinol_DH"/>
</dbReference>
<reference evidence="2 3" key="1">
    <citation type="submission" date="2024-02" db="EMBL/GenBank/DDBJ databases">
        <title>De novo assembly and annotation of 12 fungi associated with fruit tree decline syndrome in Ontario, Canada.</title>
        <authorList>
            <person name="Sulman M."/>
            <person name="Ellouze W."/>
            <person name="Ilyukhin E."/>
        </authorList>
    </citation>
    <scope>NUCLEOTIDE SEQUENCE [LARGE SCALE GENOMIC DNA]</scope>
    <source>
        <strain evidence="2 3">M42-189</strain>
    </source>
</reference>
<dbReference type="PANTHER" id="PTHR43720:SF3">
    <property type="entry name" value="ALDEHYDE DEHYDROGENASE ALDH (AFU_ORTHOLOGUE AFUA_8G02310)-RELATED"/>
    <property type="match status" value="1"/>
</dbReference>
<keyword evidence="3" id="KW-1185">Reference proteome</keyword>
<dbReference type="InterPro" id="IPR015590">
    <property type="entry name" value="Aldehyde_DH_dom"/>
</dbReference>
<gene>
    <name evidence="2" type="primary">ALD2_2</name>
    <name evidence="2" type="ORF">SLS60_004261</name>
</gene>
<evidence type="ECO:0000313" key="2">
    <source>
        <dbReference type="EMBL" id="KAL1606852.1"/>
    </source>
</evidence>
<proteinExistence type="predicted"/>
<accession>A0ABR3RSE9</accession>
<feature type="domain" description="Aldehyde dehydrogenase" evidence="1">
    <location>
        <begin position="3"/>
        <end position="78"/>
    </location>
</feature>
<evidence type="ECO:0000259" key="1">
    <source>
        <dbReference type="Pfam" id="PF00171"/>
    </source>
</evidence>
<dbReference type="EMBL" id="JAKJXO020000004">
    <property type="protein sequence ID" value="KAL1606852.1"/>
    <property type="molecule type" value="Genomic_DNA"/>
</dbReference>
<dbReference type="PANTHER" id="PTHR43720">
    <property type="entry name" value="2-AMINOMUCONIC SEMIALDEHYDE DEHYDROGENASE"/>
    <property type="match status" value="1"/>
</dbReference>
<dbReference type="Pfam" id="PF00171">
    <property type="entry name" value="Aldedh"/>
    <property type="match status" value="1"/>
</dbReference>
<dbReference type="SUPFAM" id="SSF53720">
    <property type="entry name" value="ALDH-like"/>
    <property type="match status" value="1"/>
</dbReference>
<dbReference type="Gene3D" id="3.40.605.10">
    <property type="entry name" value="Aldehyde Dehydrogenase, Chain A, domain 1"/>
    <property type="match status" value="1"/>
</dbReference>